<dbReference type="Pfam" id="PF13517">
    <property type="entry name" value="FG-GAP_3"/>
    <property type="match status" value="2"/>
</dbReference>
<dbReference type="KEGG" id="sast:CD934_31695"/>
<dbReference type="InterPro" id="IPR011055">
    <property type="entry name" value="Dup_hybrid_motif"/>
</dbReference>
<keyword evidence="3" id="KW-0812">Transmembrane</keyword>
<proteinExistence type="predicted"/>
<dbReference type="SUPFAM" id="SSF69318">
    <property type="entry name" value="Integrin alpha N-terminal domain"/>
    <property type="match status" value="1"/>
</dbReference>
<keyword evidence="6" id="KW-1185">Reference proteome</keyword>
<evidence type="ECO:0000256" key="3">
    <source>
        <dbReference type="SAM" id="Phobius"/>
    </source>
</evidence>
<evidence type="ECO:0000259" key="4">
    <source>
        <dbReference type="Pfam" id="PF01551"/>
    </source>
</evidence>
<protein>
    <recommendedName>
        <fullName evidence="4">M23ase beta-sheet core domain-containing protein</fullName>
    </recommendedName>
</protein>
<dbReference type="InterPro" id="IPR050570">
    <property type="entry name" value="Cell_wall_metabolism_enzyme"/>
</dbReference>
<sequence length="552" mass="58285">MERVLRHARRDLSLSPRPTLSTPGIRARALDRRASRAAVRRQPTDGDSRPHGRKTEVRRRHLTLGLIGTVLASSALLVPAPTASAAGPRPDFRAPWPCGEGRDYYHHSSEVHNALDFNIAGSADLGTPALASASGTVIDVVPMPNSSGYGNYVRVDHGGGWTSLVAHLDRISVAKGQYVRTGDELGKVGNTGESFGAHLHYEQEADGQNQPIVIDGVALRYSATAARHTSGNCGTPQPIMAGSPTDFTGDGVDDIVTFTQNPEADVYVAASTREGFGGAKVWHDFFAPGGETPLTGDFNGDDKDDVVTFTKGADSDVYVALSNGDGFGPAAVWHDHFAPGGEVPAVGDVNGDGFDDIVTFTHDAEANVYVALSNGSSGFRPATVWHDFFAPAGEFPALGDVDGDGDDDLITFTQGSTADVYVALSNGENGFGVGELVHEHFAPAGEQPRVGDFNGDKKDDIVAFTQGANSDVFVALSDGSGFGGGQLWNEFFSPSGEFPYVGDYDGDGKDDIVTFTHNAEADVYVATSNGTDGFINGRKWHDFFGTPGETTL</sequence>
<dbReference type="Pfam" id="PF01551">
    <property type="entry name" value="Peptidase_M23"/>
    <property type="match status" value="1"/>
</dbReference>
<feature type="region of interest" description="Disordered" evidence="2">
    <location>
        <begin position="1"/>
        <end position="56"/>
    </location>
</feature>
<gene>
    <name evidence="5" type="ORF">CD934_31695</name>
</gene>
<dbReference type="PANTHER" id="PTHR21666:SF270">
    <property type="entry name" value="MUREIN HYDROLASE ACTIVATOR ENVC"/>
    <property type="match status" value="1"/>
</dbReference>
<evidence type="ECO:0000313" key="6">
    <source>
        <dbReference type="Proteomes" id="UP000316215"/>
    </source>
</evidence>
<dbReference type="Gene3D" id="2.70.70.10">
    <property type="entry name" value="Glucose Permease (Domain IIA)"/>
    <property type="match status" value="1"/>
</dbReference>
<dbReference type="AlphaFoldDB" id="A0A514K0Z6"/>
<dbReference type="Gene3D" id="2.130.10.130">
    <property type="entry name" value="Integrin alpha, N-terminal"/>
    <property type="match status" value="1"/>
</dbReference>
<evidence type="ECO:0000256" key="2">
    <source>
        <dbReference type="SAM" id="MobiDB-lite"/>
    </source>
</evidence>
<dbReference type="CDD" id="cd12797">
    <property type="entry name" value="M23_peptidase"/>
    <property type="match status" value="1"/>
</dbReference>
<dbReference type="GO" id="GO:0004222">
    <property type="term" value="F:metalloendopeptidase activity"/>
    <property type="evidence" value="ECO:0007669"/>
    <property type="project" value="TreeGrafter"/>
</dbReference>
<dbReference type="EMBL" id="CP022310">
    <property type="protein sequence ID" value="QDI72752.1"/>
    <property type="molecule type" value="Genomic_DNA"/>
</dbReference>
<keyword evidence="3" id="KW-1133">Transmembrane helix</keyword>
<dbReference type="InterPro" id="IPR013517">
    <property type="entry name" value="FG-GAP"/>
</dbReference>
<evidence type="ECO:0000313" key="5">
    <source>
        <dbReference type="EMBL" id="QDI72752.1"/>
    </source>
</evidence>
<dbReference type="PANTHER" id="PTHR21666">
    <property type="entry name" value="PEPTIDASE-RELATED"/>
    <property type="match status" value="1"/>
</dbReference>
<feature type="domain" description="M23ase beta-sheet core" evidence="4">
    <location>
        <begin position="112"/>
        <end position="209"/>
    </location>
</feature>
<feature type="compositionally biased region" description="Basic and acidic residues" evidence="2">
    <location>
        <begin position="42"/>
        <end position="55"/>
    </location>
</feature>
<accession>A0A514K0Z6</accession>
<dbReference type="InterPro" id="IPR028994">
    <property type="entry name" value="Integrin_alpha_N"/>
</dbReference>
<dbReference type="Proteomes" id="UP000316215">
    <property type="component" value="Chromosome"/>
</dbReference>
<keyword evidence="3" id="KW-0472">Membrane</keyword>
<dbReference type="InterPro" id="IPR016047">
    <property type="entry name" value="M23ase_b-sheet_dom"/>
</dbReference>
<dbReference type="SUPFAM" id="SSF51261">
    <property type="entry name" value="Duplicated hybrid motif"/>
    <property type="match status" value="1"/>
</dbReference>
<reference evidence="5 6" key="1">
    <citation type="submission" date="2017-07" db="EMBL/GenBank/DDBJ databases">
        <title>The Complete Genome of Streptomyces asterosporus-ZSY.</title>
        <authorList>
            <person name="Zhang S."/>
        </authorList>
    </citation>
    <scope>NUCLEOTIDE SEQUENCE [LARGE SCALE GENOMIC DNA]</scope>
    <source>
        <strain evidence="5 6">DSM 41452</strain>
    </source>
</reference>
<name>A0A514K0Z6_9ACTN</name>
<keyword evidence="1" id="KW-0732">Signal</keyword>
<evidence type="ECO:0000256" key="1">
    <source>
        <dbReference type="ARBA" id="ARBA00022729"/>
    </source>
</evidence>
<organism evidence="5 6">
    <name type="scientific">Streptomyces calvus</name>
    <dbReference type="NCBI Taxonomy" id="67282"/>
    <lineage>
        <taxon>Bacteria</taxon>
        <taxon>Bacillati</taxon>
        <taxon>Actinomycetota</taxon>
        <taxon>Actinomycetes</taxon>
        <taxon>Kitasatosporales</taxon>
        <taxon>Streptomycetaceae</taxon>
        <taxon>Streptomyces</taxon>
    </lineage>
</organism>
<feature type="transmembrane region" description="Helical" evidence="3">
    <location>
        <begin position="62"/>
        <end position="80"/>
    </location>
</feature>